<reference evidence="1" key="2">
    <citation type="submission" date="2020-09" db="EMBL/GenBank/DDBJ databases">
        <authorList>
            <person name="Sun Q."/>
            <person name="Ohkuma M."/>
        </authorList>
    </citation>
    <scope>NUCLEOTIDE SEQUENCE</scope>
    <source>
        <strain evidence="1">JCM 3091</strain>
    </source>
</reference>
<dbReference type="AlphaFoldDB" id="A0A8J3BPC6"/>
<evidence type="ECO:0000313" key="2">
    <source>
        <dbReference type="Proteomes" id="UP000662200"/>
    </source>
</evidence>
<dbReference type="Proteomes" id="UP000662200">
    <property type="component" value="Unassembled WGS sequence"/>
</dbReference>
<sequence length="108" mass="11859">MTTDEWRAAWLAALDACEADVTEVEAMLAQEHRFQDMETRQGWQPPANIGQLPLDLRPRADAILQRQIAAAQALTLAMTANRRQAAFAAKVENGSPGKTPPSYVDQAL</sequence>
<evidence type="ECO:0000313" key="1">
    <source>
        <dbReference type="EMBL" id="GGK18255.1"/>
    </source>
</evidence>
<name>A0A8J3BPC6_9ACTN</name>
<accession>A0A8J3BPC6</accession>
<dbReference type="EMBL" id="BMQC01000002">
    <property type="protein sequence ID" value="GGK18255.1"/>
    <property type="molecule type" value="Genomic_DNA"/>
</dbReference>
<reference evidence="1" key="1">
    <citation type="journal article" date="2014" name="Int. J. Syst. Evol. Microbiol.">
        <title>Complete genome sequence of Corynebacterium casei LMG S-19264T (=DSM 44701T), isolated from a smear-ripened cheese.</title>
        <authorList>
            <consortium name="US DOE Joint Genome Institute (JGI-PGF)"/>
            <person name="Walter F."/>
            <person name="Albersmeier A."/>
            <person name="Kalinowski J."/>
            <person name="Ruckert C."/>
        </authorList>
    </citation>
    <scope>NUCLEOTIDE SEQUENCE</scope>
    <source>
        <strain evidence="1">JCM 3091</strain>
    </source>
</reference>
<keyword evidence="2" id="KW-1185">Reference proteome</keyword>
<gene>
    <name evidence="1" type="ORF">GCM10010124_08520</name>
</gene>
<protein>
    <submittedName>
        <fullName evidence="1">Uncharacterized protein</fullName>
    </submittedName>
</protein>
<proteinExistence type="predicted"/>
<organism evidence="1 2">
    <name type="scientific">Pilimelia terevasa</name>
    <dbReference type="NCBI Taxonomy" id="53372"/>
    <lineage>
        <taxon>Bacteria</taxon>
        <taxon>Bacillati</taxon>
        <taxon>Actinomycetota</taxon>
        <taxon>Actinomycetes</taxon>
        <taxon>Micromonosporales</taxon>
        <taxon>Micromonosporaceae</taxon>
        <taxon>Pilimelia</taxon>
    </lineage>
</organism>
<dbReference type="RefSeq" id="WP_189112843.1">
    <property type="nucleotide sequence ID" value="NZ_BMQC01000002.1"/>
</dbReference>
<comment type="caution">
    <text evidence="1">The sequence shown here is derived from an EMBL/GenBank/DDBJ whole genome shotgun (WGS) entry which is preliminary data.</text>
</comment>